<dbReference type="EMBL" id="ML769452">
    <property type="protein sequence ID" value="KAE9400856.1"/>
    <property type="molecule type" value="Genomic_DNA"/>
</dbReference>
<organism evidence="1 2">
    <name type="scientific">Gymnopus androsaceus JB14</name>
    <dbReference type="NCBI Taxonomy" id="1447944"/>
    <lineage>
        <taxon>Eukaryota</taxon>
        <taxon>Fungi</taxon>
        <taxon>Dikarya</taxon>
        <taxon>Basidiomycota</taxon>
        <taxon>Agaricomycotina</taxon>
        <taxon>Agaricomycetes</taxon>
        <taxon>Agaricomycetidae</taxon>
        <taxon>Agaricales</taxon>
        <taxon>Marasmiineae</taxon>
        <taxon>Omphalotaceae</taxon>
        <taxon>Gymnopus</taxon>
    </lineage>
</organism>
<sequence length="291" mass="32983">MENGVDVATASVVQRLSNVNDLTFSRIDWNVFSPMLKSQLIEILRSSSLTQFRSRSMPATPIITALAAVLACARHLKIMDVSSECTDWNSPTEITGTAPRSIHLEELKLSRSPSFINSLLQDSCPFEVRNLRLLDIRGYFSYSEIAGLMQYIGGNLKNLKMDLGDYEAEELNGHLEHTPNLRILHLTNLNLSLKRGPVPKIQALFRPLLSEGRNRFPLQHIIIDLNPGDSKVEAHCWSAIDALFEKPEFALLETVEFRLFSWPSVPRDTRRMLEGQLPFLQRSGRLRIPEC</sequence>
<proteinExistence type="predicted"/>
<dbReference type="InterPro" id="IPR032675">
    <property type="entry name" value="LRR_dom_sf"/>
</dbReference>
<evidence type="ECO:0000313" key="2">
    <source>
        <dbReference type="Proteomes" id="UP000799118"/>
    </source>
</evidence>
<dbReference type="Gene3D" id="3.80.10.10">
    <property type="entry name" value="Ribonuclease Inhibitor"/>
    <property type="match status" value="1"/>
</dbReference>
<dbReference type="SUPFAM" id="SSF52047">
    <property type="entry name" value="RNI-like"/>
    <property type="match status" value="1"/>
</dbReference>
<gene>
    <name evidence="1" type="ORF">BT96DRAFT_919157</name>
</gene>
<dbReference type="Proteomes" id="UP000799118">
    <property type="component" value="Unassembled WGS sequence"/>
</dbReference>
<accession>A0A6A4HRV4</accession>
<name>A0A6A4HRV4_9AGAR</name>
<dbReference type="AlphaFoldDB" id="A0A6A4HRV4"/>
<keyword evidence="2" id="KW-1185">Reference proteome</keyword>
<protein>
    <recommendedName>
        <fullName evidence="3">F-box domain-containing protein</fullName>
    </recommendedName>
</protein>
<evidence type="ECO:0008006" key="3">
    <source>
        <dbReference type="Google" id="ProtNLM"/>
    </source>
</evidence>
<reference evidence="1" key="1">
    <citation type="journal article" date="2019" name="Environ. Microbiol.">
        <title>Fungal ecological strategies reflected in gene transcription - a case study of two litter decomposers.</title>
        <authorList>
            <person name="Barbi F."/>
            <person name="Kohler A."/>
            <person name="Barry K."/>
            <person name="Baskaran P."/>
            <person name="Daum C."/>
            <person name="Fauchery L."/>
            <person name="Ihrmark K."/>
            <person name="Kuo A."/>
            <person name="LaButti K."/>
            <person name="Lipzen A."/>
            <person name="Morin E."/>
            <person name="Grigoriev I.V."/>
            <person name="Henrissat B."/>
            <person name="Lindahl B."/>
            <person name="Martin F."/>
        </authorList>
    </citation>
    <scope>NUCLEOTIDE SEQUENCE</scope>
    <source>
        <strain evidence="1">JB14</strain>
    </source>
</reference>
<evidence type="ECO:0000313" key="1">
    <source>
        <dbReference type="EMBL" id="KAE9400856.1"/>
    </source>
</evidence>